<dbReference type="PANTHER" id="PTHR40279:SF3">
    <property type="entry name" value="4-AMINOBENZOATE SYNTHASE"/>
    <property type="match status" value="1"/>
</dbReference>
<proteinExistence type="predicted"/>
<name>A0A937X5H7_9BACT</name>
<protein>
    <submittedName>
        <fullName evidence="2">Iron-containing redox enzyme family protein</fullName>
    </submittedName>
</protein>
<dbReference type="SUPFAM" id="SSF48613">
    <property type="entry name" value="Heme oxygenase-like"/>
    <property type="match status" value="1"/>
</dbReference>
<dbReference type="AlphaFoldDB" id="A0A937X5H7"/>
<dbReference type="Proteomes" id="UP000703893">
    <property type="component" value="Unassembled WGS sequence"/>
</dbReference>
<organism evidence="2 3">
    <name type="scientific">Candidatus Tanganyikabacteria bacterium</name>
    <dbReference type="NCBI Taxonomy" id="2961651"/>
    <lineage>
        <taxon>Bacteria</taxon>
        <taxon>Bacillati</taxon>
        <taxon>Candidatus Sericytochromatia</taxon>
        <taxon>Candidatus Tanganyikabacteria</taxon>
    </lineage>
</organism>
<keyword evidence="1" id="KW-0560">Oxidoreductase</keyword>
<dbReference type="InterPro" id="IPR016084">
    <property type="entry name" value="Haem_Oase-like_multi-hlx"/>
</dbReference>
<sequence length="234" mass="26237">MRNRVEALYERHVAEFTGCEEFRNLENGKATLEDYDRFLSNVVRSHLKSPQLLAFLYSLAPPEAAANLLGNMLEELGIEEEGGVAHPSMLRELARGAGLGPRLTELEGMAAADLRQIVVEPLLYGTLKEVGLAALCEIVSFEYMLSRTSRRIATALAAHRGLSEDTLEWFTHHSEVDIQHAEQGLDDVAMYADYYEIVEDDAFTICEMTMRENVFIKRYFGELALGRAASMIES</sequence>
<dbReference type="GO" id="GO:0016491">
    <property type="term" value="F:oxidoreductase activity"/>
    <property type="evidence" value="ECO:0007669"/>
    <property type="project" value="UniProtKB-KW"/>
</dbReference>
<evidence type="ECO:0000313" key="2">
    <source>
        <dbReference type="EMBL" id="MBM3275713.1"/>
    </source>
</evidence>
<reference evidence="2 3" key="1">
    <citation type="submission" date="2019-03" db="EMBL/GenBank/DDBJ databases">
        <title>Lake Tanganyika Metagenome-Assembled Genomes (MAGs).</title>
        <authorList>
            <person name="Tran P."/>
        </authorList>
    </citation>
    <scope>NUCLEOTIDE SEQUENCE [LARGE SCALE GENOMIC DNA]</scope>
    <source>
        <strain evidence="2">K_DeepCast_65m_m2_236</strain>
    </source>
</reference>
<dbReference type="Pfam" id="PF14518">
    <property type="entry name" value="Haem_oxygenas_2"/>
    <property type="match status" value="1"/>
</dbReference>
<dbReference type="InterPro" id="IPR039068">
    <property type="entry name" value="PqqC-like"/>
</dbReference>
<dbReference type="Gene3D" id="1.20.910.10">
    <property type="entry name" value="Heme oxygenase-like"/>
    <property type="match status" value="1"/>
</dbReference>
<dbReference type="PANTHER" id="PTHR40279">
    <property type="entry name" value="PQQC-LIKE PROTEIN"/>
    <property type="match status" value="1"/>
</dbReference>
<evidence type="ECO:0000256" key="1">
    <source>
        <dbReference type="ARBA" id="ARBA00023002"/>
    </source>
</evidence>
<evidence type="ECO:0000313" key="3">
    <source>
        <dbReference type="Proteomes" id="UP000703893"/>
    </source>
</evidence>
<accession>A0A937X5H7</accession>
<gene>
    <name evidence="2" type="ORF">FJZ00_11210</name>
</gene>
<comment type="caution">
    <text evidence="2">The sequence shown here is derived from an EMBL/GenBank/DDBJ whole genome shotgun (WGS) entry which is preliminary data.</text>
</comment>
<dbReference type="EMBL" id="VGJX01000689">
    <property type="protein sequence ID" value="MBM3275713.1"/>
    <property type="molecule type" value="Genomic_DNA"/>
</dbReference>
<dbReference type="SMART" id="SM01236">
    <property type="entry name" value="Haem_oxygenase_2"/>
    <property type="match status" value="1"/>
</dbReference>